<evidence type="ECO:0000313" key="3">
    <source>
        <dbReference type="EMBL" id="CBH10246.1"/>
    </source>
</evidence>
<dbReference type="RefSeq" id="XP_011772536.1">
    <property type="nucleotide sequence ID" value="XM_011774234.1"/>
</dbReference>
<accession>C9ZKN0</accession>
<feature type="compositionally biased region" description="Polar residues" evidence="2">
    <location>
        <begin position="504"/>
        <end position="526"/>
    </location>
</feature>
<feature type="region of interest" description="Disordered" evidence="2">
    <location>
        <begin position="501"/>
        <end position="529"/>
    </location>
</feature>
<protein>
    <submittedName>
        <fullName evidence="3">Uncharacterized protein</fullName>
    </submittedName>
</protein>
<dbReference type="Proteomes" id="UP000002316">
    <property type="component" value="Chromosome 3"/>
</dbReference>
<feature type="compositionally biased region" description="Low complexity" evidence="2">
    <location>
        <begin position="242"/>
        <end position="253"/>
    </location>
</feature>
<feature type="coiled-coil region" evidence="1">
    <location>
        <begin position="94"/>
        <end position="166"/>
    </location>
</feature>
<dbReference type="AlphaFoldDB" id="C9ZKN0"/>
<feature type="region of interest" description="Disordered" evidence="2">
    <location>
        <begin position="242"/>
        <end position="269"/>
    </location>
</feature>
<feature type="coiled-coil region" evidence="1">
    <location>
        <begin position="435"/>
        <end position="462"/>
    </location>
</feature>
<gene>
    <name evidence="3" type="ORF">TbgDal_III5880</name>
</gene>
<dbReference type="GeneID" id="23859401"/>
<reference evidence="4" key="1">
    <citation type="journal article" date="2010" name="PLoS Negl. Trop. Dis.">
        <title>The genome sequence of Trypanosoma brucei gambiense, causative agent of chronic human african trypanosomiasis.</title>
        <authorList>
            <person name="Jackson A.P."/>
            <person name="Sanders M."/>
            <person name="Berry A."/>
            <person name="McQuillan J."/>
            <person name="Aslett M.A."/>
            <person name="Quail M.A."/>
            <person name="Chukualim B."/>
            <person name="Capewell P."/>
            <person name="MacLeod A."/>
            <person name="Melville S.E."/>
            <person name="Gibson W."/>
            <person name="Barry J.D."/>
            <person name="Berriman M."/>
            <person name="Hertz-Fowler C."/>
        </authorList>
    </citation>
    <scope>NUCLEOTIDE SEQUENCE [LARGE SCALE GENOMIC DNA]</scope>
    <source>
        <strain evidence="4">MHOM/CI/86/DAL972</strain>
    </source>
</reference>
<feature type="coiled-coil region" evidence="1">
    <location>
        <begin position="322"/>
        <end position="352"/>
    </location>
</feature>
<evidence type="ECO:0000313" key="4">
    <source>
        <dbReference type="Proteomes" id="UP000002316"/>
    </source>
</evidence>
<proteinExistence type="predicted"/>
<dbReference type="KEGG" id="tbg:TbgDal_III5880"/>
<sequence>MSSANSIHSEDVSLRVSDDKCSPAEAVREYINGLPKVFEEDSMARGADGVVHISEELSRLNRADLKQFALRQFLRCEELLHELLDQEVVLGETVDDLQSVREMMEEREEEAEALRAQLQRADESKETLLREKASALRRLMETKNELASLSATKANLQRMLDLHNKKQGEEAPAPQGTPAATTNAAAAAAAAEMRRCSMPNANAQAGLLNRNFMRANSYAPVMTSFSTACSLAVPQRVGLSRRSSCSSNATSSTKLWSGGANPVVERSKSPGDSKWRQLFFETRRQNELLQSELSKIRADRCCVDTDAGNGEVSQTAHVNLSSSQLAASLAEVERMREELNKEREKNRTRNRLGAQLLRDVAFLARKVRMYEQAESASLLHRYKDLSLTKDQLMQELFESRKAIAVLNMKLKESTTRVGKKHNGSQCEATSQPVIVEGLANALEEALRDNEILREERGCLISEKRFREESYQAELKSRVVEMEKLTAALDELRGQMAQLWKGKRGTNSNSTATPATKFRSPSRSLPQNGAPAGFRLSVEDGVVKVIDGSGCSPCTSCSITQNSNTTPMSNCNNAKVKPKLSPMRSAVPVL</sequence>
<organism evidence="3 4">
    <name type="scientific">Trypanosoma brucei gambiense (strain MHOM/CI/86/DAL972)</name>
    <dbReference type="NCBI Taxonomy" id="679716"/>
    <lineage>
        <taxon>Eukaryota</taxon>
        <taxon>Discoba</taxon>
        <taxon>Euglenozoa</taxon>
        <taxon>Kinetoplastea</taxon>
        <taxon>Metakinetoplastina</taxon>
        <taxon>Trypanosomatida</taxon>
        <taxon>Trypanosomatidae</taxon>
        <taxon>Trypanosoma</taxon>
    </lineage>
</organism>
<evidence type="ECO:0000256" key="1">
    <source>
        <dbReference type="SAM" id="Coils"/>
    </source>
</evidence>
<dbReference type="VEuPathDB" id="TriTrypDB:Tbg972.3.5880"/>
<keyword evidence="1" id="KW-0175">Coiled coil</keyword>
<dbReference type="EMBL" id="FN554966">
    <property type="protein sequence ID" value="CBH10246.1"/>
    <property type="molecule type" value="Genomic_DNA"/>
</dbReference>
<name>C9ZKN0_TRYB9</name>
<evidence type="ECO:0000256" key="2">
    <source>
        <dbReference type="SAM" id="MobiDB-lite"/>
    </source>
</evidence>
<dbReference type="OrthoDB" id="267842at2759"/>